<evidence type="ECO:0000259" key="6">
    <source>
        <dbReference type="PROSITE" id="PS50850"/>
    </source>
</evidence>
<keyword evidence="4 5" id="KW-0472">Membrane</keyword>
<dbReference type="Gene3D" id="1.20.1250.20">
    <property type="entry name" value="MFS general substrate transporter like domains"/>
    <property type="match status" value="1"/>
</dbReference>
<feature type="transmembrane region" description="Helical" evidence="5">
    <location>
        <begin position="237"/>
        <end position="258"/>
    </location>
</feature>
<dbReference type="PANTHER" id="PTHR42718:SF39">
    <property type="entry name" value="ACTINORHODIN TRANSPORTER-RELATED"/>
    <property type="match status" value="1"/>
</dbReference>
<feature type="transmembrane region" description="Helical" evidence="5">
    <location>
        <begin position="177"/>
        <end position="199"/>
    </location>
</feature>
<feature type="transmembrane region" description="Helical" evidence="5">
    <location>
        <begin position="120"/>
        <end position="138"/>
    </location>
</feature>
<feature type="transmembrane region" description="Helical" evidence="5">
    <location>
        <begin position="284"/>
        <end position="305"/>
    </location>
</feature>
<protein>
    <recommendedName>
        <fullName evidence="6">Major facilitator superfamily (MFS) profile domain-containing protein</fullName>
    </recommendedName>
</protein>
<dbReference type="InterPro" id="IPR036259">
    <property type="entry name" value="MFS_trans_sf"/>
</dbReference>
<evidence type="ECO:0000256" key="3">
    <source>
        <dbReference type="ARBA" id="ARBA00022989"/>
    </source>
</evidence>
<dbReference type="GO" id="GO:0016020">
    <property type="term" value="C:membrane"/>
    <property type="evidence" value="ECO:0007669"/>
    <property type="project" value="UniProtKB-SubCell"/>
</dbReference>
<comment type="subcellular location">
    <subcellularLocation>
        <location evidence="1">Membrane</location>
        <topology evidence="1">Multi-pass membrane protein</topology>
    </subcellularLocation>
</comment>
<keyword evidence="3 5" id="KW-1133">Transmembrane helix</keyword>
<feature type="transmembrane region" description="Helical" evidence="5">
    <location>
        <begin position="449"/>
        <end position="472"/>
    </location>
</feature>
<dbReference type="RefSeq" id="WP_084910213.1">
    <property type="nucleotide sequence ID" value="NZ_CP020739.1"/>
</dbReference>
<evidence type="ECO:0000256" key="4">
    <source>
        <dbReference type="ARBA" id="ARBA00023136"/>
    </source>
</evidence>
<accession>A0A2A4FEK4</accession>
<feature type="transmembrane region" description="Helical" evidence="5">
    <location>
        <begin position="56"/>
        <end position="76"/>
    </location>
</feature>
<proteinExistence type="predicted"/>
<gene>
    <name evidence="7" type="ORF">BZL54_19050</name>
</gene>
<comment type="caution">
    <text evidence="7">The sequence shown here is derived from an EMBL/GenBank/DDBJ whole genome shotgun (WGS) entry which is preliminary data.</text>
</comment>
<evidence type="ECO:0000256" key="2">
    <source>
        <dbReference type="ARBA" id="ARBA00022692"/>
    </source>
</evidence>
<dbReference type="InterPro" id="IPR020846">
    <property type="entry name" value="MFS_dom"/>
</dbReference>
<keyword evidence="2 5" id="KW-0812">Transmembrane</keyword>
<reference evidence="7 8" key="1">
    <citation type="submission" date="2017-01" db="EMBL/GenBank/DDBJ databases">
        <title>Whole-Genome Shotgun Sequencing of Two beta-Proteobacterial Species in Search of the Bulgecin Biosynthetic Cluster.</title>
        <authorList>
            <person name="Horsman M.E."/>
            <person name="Marous D.R."/>
            <person name="Li R."/>
            <person name="Oliver R.A."/>
            <person name="Byun B."/>
            <person name="Emrich S.J."/>
            <person name="Boggess B."/>
            <person name="Townsend C.A."/>
            <person name="Mobashery S."/>
        </authorList>
    </citation>
    <scope>NUCLEOTIDE SEQUENCE [LARGE SCALE GENOMIC DNA]</scope>
    <source>
        <strain evidence="7 8">ATCC 31433</strain>
    </source>
</reference>
<evidence type="ECO:0000256" key="5">
    <source>
        <dbReference type="SAM" id="Phobius"/>
    </source>
</evidence>
<dbReference type="AlphaFoldDB" id="A0A2A4FEK4"/>
<evidence type="ECO:0000256" key="1">
    <source>
        <dbReference type="ARBA" id="ARBA00004141"/>
    </source>
</evidence>
<dbReference type="PANTHER" id="PTHR42718">
    <property type="entry name" value="MAJOR FACILITATOR SUPERFAMILY MULTIDRUG TRANSPORTER MFSC"/>
    <property type="match status" value="1"/>
</dbReference>
<organism evidence="7 8">
    <name type="scientific">Burkholderia ubonensis subsp. mesacidophila</name>
    <dbReference type="NCBI Taxonomy" id="265293"/>
    <lineage>
        <taxon>Bacteria</taxon>
        <taxon>Pseudomonadati</taxon>
        <taxon>Pseudomonadota</taxon>
        <taxon>Betaproteobacteria</taxon>
        <taxon>Burkholderiales</taxon>
        <taxon>Burkholderiaceae</taxon>
        <taxon>Burkholderia</taxon>
        <taxon>Burkholderia cepacia complex</taxon>
    </lineage>
</organism>
<evidence type="ECO:0000313" key="8">
    <source>
        <dbReference type="Proteomes" id="UP000217994"/>
    </source>
</evidence>
<feature type="transmembrane region" description="Helical" evidence="5">
    <location>
        <begin position="20"/>
        <end position="44"/>
    </location>
</feature>
<feature type="transmembrane region" description="Helical" evidence="5">
    <location>
        <begin position="317"/>
        <end position="335"/>
    </location>
</feature>
<name>A0A2A4FEK4_9BURK</name>
<feature type="transmembrane region" description="Helical" evidence="5">
    <location>
        <begin position="88"/>
        <end position="114"/>
    </location>
</feature>
<dbReference type="EMBL" id="MTZU01000056">
    <property type="protein sequence ID" value="PCE30739.1"/>
    <property type="molecule type" value="Genomic_DNA"/>
</dbReference>
<dbReference type="CDD" id="cd17321">
    <property type="entry name" value="MFS_MMR_MDR_like"/>
    <property type="match status" value="1"/>
</dbReference>
<evidence type="ECO:0000313" key="7">
    <source>
        <dbReference type="EMBL" id="PCE30739.1"/>
    </source>
</evidence>
<feature type="domain" description="Major facilitator superfamily (MFS) profile" evidence="6">
    <location>
        <begin position="22"/>
        <end position="476"/>
    </location>
</feature>
<dbReference type="SUPFAM" id="SSF103473">
    <property type="entry name" value="MFS general substrate transporter"/>
    <property type="match status" value="1"/>
</dbReference>
<dbReference type="Gene3D" id="1.20.1720.10">
    <property type="entry name" value="Multidrug resistance protein D"/>
    <property type="match status" value="1"/>
</dbReference>
<feature type="transmembrane region" description="Helical" evidence="5">
    <location>
        <begin position="375"/>
        <end position="399"/>
    </location>
</feature>
<dbReference type="InterPro" id="IPR011701">
    <property type="entry name" value="MFS"/>
</dbReference>
<dbReference type="PROSITE" id="PS50850">
    <property type="entry name" value="MFS"/>
    <property type="match status" value="1"/>
</dbReference>
<dbReference type="GeneID" id="69003284"/>
<feature type="transmembrane region" description="Helical" evidence="5">
    <location>
        <begin position="342"/>
        <end position="363"/>
    </location>
</feature>
<sequence>MSSINSLHPPLGDTVEPRRWTMLAILLCGIFLAPLDFFIVNVALPAIQHELHATSAQLQLIISTFAASYAVFLIIGGRLGDLYGRSRVFTIGLLGFVASSIMCGLAPTITFLIVGRALQGLSAAVMVPQGLATVNVIFPAQEKPRAFSVYAATYGFASAAAQIIGGLLISLDILHLGWRAIFLLNVPVGIAVVCIATPVLPKLAGLTGRKLDVKGVILLALALASLIVALIEGREAGWPWWSFGLLVVAFPLLLLGFWKHEQRVARGGWPLVDPEALRIPSVRLGLGAALFFYSIAVMFLLLAIYLQDGLGEDPFTAGLRFAPFGIGFFLGPLCAPRATRITGAWTVVLALLVEVAALLAAAWEVWSALPGSTAALVPLLFLIGFGQGLAMPMLLRVILAEAPAHLSGLMSGMINSTFQISAALGVAVIGSVYYAWLGAGTGPGAIGPAFAVALVCVAACLGVSALLLAMMIRTKKAAA</sequence>
<dbReference type="Pfam" id="PF07690">
    <property type="entry name" value="MFS_1"/>
    <property type="match status" value="1"/>
</dbReference>
<dbReference type="Proteomes" id="UP000217994">
    <property type="component" value="Unassembled WGS sequence"/>
</dbReference>
<feature type="transmembrane region" description="Helical" evidence="5">
    <location>
        <begin position="150"/>
        <end position="171"/>
    </location>
</feature>
<dbReference type="GO" id="GO:0022857">
    <property type="term" value="F:transmembrane transporter activity"/>
    <property type="evidence" value="ECO:0007669"/>
    <property type="project" value="InterPro"/>
</dbReference>
<feature type="transmembrane region" description="Helical" evidence="5">
    <location>
        <begin position="211"/>
        <end position="231"/>
    </location>
</feature>
<feature type="transmembrane region" description="Helical" evidence="5">
    <location>
        <begin position="420"/>
        <end position="437"/>
    </location>
</feature>